<proteinExistence type="predicted"/>
<dbReference type="AlphaFoldDB" id="A0AAD7EV78"/>
<reference evidence="1" key="1">
    <citation type="submission" date="2023-03" db="EMBL/GenBank/DDBJ databases">
        <title>Massive genome expansion in bonnet fungi (Mycena s.s.) driven by repeated elements and novel gene families across ecological guilds.</title>
        <authorList>
            <consortium name="Lawrence Berkeley National Laboratory"/>
            <person name="Harder C.B."/>
            <person name="Miyauchi S."/>
            <person name="Viragh M."/>
            <person name="Kuo A."/>
            <person name="Thoen E."/>
            <person name="Andreopoulos B."/>
            <person name="Lu D."/>
            <person name="Skrede I."/>
            <person name="Drula E."/>
            <person name="Henrissat B."/>
            <person name="Morin E."/>
            <person name="Kohler A."/>
            <person name="Barry K."/>
            <person name="LaButti K."/>
            <person name="Morin E."/>
            <person name="Salamov A."/>
            <person name="Lipzen A."/>
            <person name="Mereny Z."/>
            <person name="Hegedus B."/>
            <person name="Baldrian P."/>
            <person name="Stursova M."/>
            <person name="Weitz H."/>
            <person name="Taylor A."/>
            <person name="Grigoriev I.V."/>
            <person name="Nagy L.G."/>
            <person name="Martin F."/>
            <person name="Kauserud H."/>
        </authorList>
    </citation>
    <scope>NUCLEOTIDE SEQUENCE</scope>
    <source>
        <strain evidence="1">CBHHK002</strain>
    </source>
</reference>
<keyword evidence="2" id="KW-1185">Reference proteome</keyword>
<gene>
    <name evidence="1" type="ORF">DFH08DRAFT_627428</name>
</gene>
<name>A0AAD7EV78_9AGAR</name>
<feature type="non-terminal residue" evidence="1">
    <location>
        <position position="153"/>
    </location>
</feature>
<comment type="caution">
    <text evidence="1">The sequence shown here is derived from an EMBL/GenBank/DDBJ whole genome shotgun (WGS) entry which is preliminary data.</text>
</comment>
<accession>A0AAD7EV78</accession>
<feature type="non-terminal residue" evidence="1">
    <location>
        <position position="1"/>
    </location>
</feature>
<dbReference type="Proteomes" id="UP001218218">
    <property type="component" value="Unassembled WGS sequence"/>
</dbReference>
<dbReference type="EMBL" id="JARIHO010000011">
    <property type="protein sequence ID" value="KAJ7353098.1"/>
    <property type="molecule type" value="Genomic_DNA"/>
</dbReference>
<protein>
    <submittedName>
        <fullName evidence="1">Uncharacterized protein</fullName>
    </submittedName>
</protein>
<evidence type="ECO:0000313" key="1">
    <source>
        <dbReference type="EMBL" id="KAJ7353098.1"/>
    </source>
</evidence>
<evidence type="ECO:0000313" key="2">
    <source>
        <dbReference type="Proteomes" id="UP001218218"/>
    </source>
</evidence>
<organism evidence="1 2">
    <name type="scientific">Mycena albidolilacea</name>
    <dbReference type="NCBI Taxonomy" id="1033008"/>
    <lineage>
        <taxon>Eukaryota</taxon>
        <taxon>Fungi</taxon>
        <taxon>Dikarya</taxon>
        <taxon>Basidiomycota</taxon>
        <taxon>Agaricomycotina</taxon>
        <taxon>Agaricomycetes</taxon>
        <taxon>Agaricomycetidae</taxon>
        <taxon>Agaricales</taxon>
        <taxon>Marasmiineae</taxon>
        <taxon>Mycenaceae</taxon>
        <taxon>Mycena</taxon>
    </lineage>
</organism>
<sequence>NEEKSSWLHGEFFPQGMAASSVPLDAVYPPPAWEWKPMTDDVLHLAVEKMKFFKATFPGSAPNCVMKICTELLLPFIGPIYRSLDELRHYPADWAELRIPVMRKPGKASYTEPGAHRPIALSKGFARWLNGAKDIQQVSEAELAGILPRNQYG</sequence>